<protein>
    <submittedName>
        <fullName evidence="2">Uncharacterized protein</fullName>
    </submittedName>
</protein>
<evidence type="ECO:0000313" key="1">
    <source>
        <dbReference type="Proteomes" id="UP000887576"/>
    </source>
</evidence>
<organism evidence="1 2">
    <name type="scientific">Panagrolaimus sp. JU765</name>
    <dbReference type="NCBI Taxonomy" id="591449"/>
    <lineage>
        <taxon>Eukaryota</taxon>
        <taxon>Metazoa</taxon>
        <taxon>Ecdysozoa</taxon>
        <taxon>Nematoda</taxon>
        <taxon>Chromadorea</taxon>
        <taxon>Rhabditida</taxon>
        <taxon>Tylenchina</taxon>
        <taxon>Panagrolaimomorpha</taxon>
        <taxon>Panagrolaimoidea</taxon>
        <taxon>Panagrolaimidae</taxon>
        <taxon>Panagrolaimus</taxon>
    </lineage>
</organism>
<accession>A0AC34QZ25</accession>
<evidence type="ECO:0000313" key="2">
    <source>
        <dbReference type="WBParaSite" id="JU765_v2.g2065.t1"/>
    </source>
</evidence>
<proteinExistence type="predicted"/>
<name>A0AC34QZ25_9BILA</name>
<reference evidence="2" key="1">
    <citation type="submission" date="2022-11" db="UniProtKB">
        <authorList>
            <consortium name="WormBaseParasite"/>
        </authorList>
    </citation>
    <scope>IDENTIFICATION</scope>
</reference>
<sequence length="233" mass="27220">MGDAIAQRSFRKRKYANSERVLLLERALDLTMFIKQLELLIAQPIKIPSNHQSFATNGRQNAQNFFSVKGVWPDDTTHRAEVSKLFNCAEVEGERSQLLSLMVDESDTDSGSEEPMTLKNLHQMLKIHRKRRRYQTKCHEDPLNTQYKFYGAGLLSFHDKFPAYQREVKQAFSYDFNYTFSTNTEQHEECEPSQELLYYANMEEKEIDCSNFEPPQQQEDENDKVLEQEANTG</sequence>
<dbReference type="Proteomes" id="UP000887576">
    <property type="component" value="Unplaced"/>
</dbReference>
<dbReference type="WBParaSite" id="JU765_v2.g2065.t1">
    <property type="protein sequence ID" value="JU765_v2.g2065.t1"/>
    <property type="gene ID" value="JU765_v2.g2065"/>
</dbReference>